<evidence type="ECO:0000313" key="2">
    <source>
        <dbReference type="Proteomes" id="UP000593572"/>
    </source>
</evidence>
<keyword evidence="2" id="KW-1185">Reference proteome</keyword>
<comment type="caution">
    <text evidence="1">The sequence shown here is derived from an EMBL/GenBank/DDBJ whole genome shotgun (WGS) entry which is preliminary data.</text>
</comment>
<proteinExistence type="predicted"/>
<dbReference type="Proteomes" id="UP000593572">
    <property type="component" value="Unassembled WGS sequence"/>
</dbReference>
<dbReference type="AlphaFoldDB" id="A0A7J8MBV4"/>
<reference evidence="1 2" key="1">
    <citation type="journal article" date="2019" name="Genome Biol. Evol.">
        <title>Insights into the evolution of the New World diploid cottons (Gossypium, subgenus Houzingenia) based on genome sequencing.</title>
        <authorList>
            <person name="Grover C.E."/>
            <person name="Arick M.A. 2nd"/>
            <person name="Thrash A."/>
            <person name="Conover J.L."/>
            <person name="Sanders W.S."/>
            <person name="Peterson D.G."/>
            <person name="Frelichowski J.E."/>
            <person name="Scheffler J.A."/>
            <person name="Scheffler B.E."/>
            <person name="Wendel J.F."/>
        </authorList>
    </citation>
    <scope>NUCLEOTIDE SEQUENCE [LARGE SCALE GENOMIC DNA]</scope>
    <source>
        <strain evidence="1">157</strain>
        <tissue evidence="1">Leaf</tissue>
    </source>
</reference>
<gene>
    <name evidence="1" type="ORF">Golob_007188</name>
</gene>
<dbReference type="EMBL" id="JABEZX010000008">
    <property type="protein sequence ID" value="MBA0562113.1"/>
    <property type="molecule type" value="Genomic_DNA"/>
</dbReference>
<evidence type="ECO:0000313" key="1">
    <source>
        <dbReference type="EMBL" id="MBA0562113.1"/>
    </source>
</evidence>
<sequence length="38" mass="4582">MLQITWGNCGLFRVNFTPTKCLKIMFRLTSLNFRMRKD</sequence>
<protein>
    <submittedName>
        <fullName evidence="1">Uncharacterized protein</fullName>
    </submittedName>
</protein>
<name>A0A7J8MBV4_9ROSI</name>
<organism evidence="1 2">
    <name type="scientific">Gossypium lobatum</name>
    <dbReference type="NCBI Taxonomy" id="34289"/>
    <lineage>
        <taxon>Eukaryota</taxon>
        <taxon>Viridiplantae</taxon>
        <taxon>Streptophyta</taxon>
        <taxon>Embryophyta</taxon>
        <taxon>Tracheophyta</taxon>
        <taxon>Spermatophyta</taxon>
        <taxon>Magnoliopsida</taxon>
        <taxon>eudicotyledons</taxon>
        <taxon>Gunneridae</taxon>
        <taxon>Pentapetalae</taxon>
        <taxon>rosids</taxon>
        <taxon>malvids</taxon>
        <taxon>Malvales</taxon>
        <taxon>Malvaceae</taxon>
        <taxon>Malvoideae</taxon>
        <taxon>Gossypium</taxon>
    </lineage>
</organism>
<accession>A0A7J8MBV4</accession>